<dbReference type="InParanoid" id="A0A251TN64"/>
<accession>A0A251TN64</accession>
<sequence length="105" mass="11892">MNQDKPSPLLWAPNFQMSPEVVSDVSKEVADVAGDRRCRRRRLQMSPARPYTKTRRPDRPDPGPTAGLMLKRIYVLNRPGMCSGSRPNRSDRPARSGFENLGQKL</sequence>
<dbReference type="EMBL" id="MNCJ02000325">
    <property type="protein sequence ID" value="KAF5787437.1"/>
    <property type="molecule type" value="Genomic_DNA"/>
</dbReference>
<reference evidence="2 4" key="1">
    <citation type="journal article" date="2017" name="Nature">
        <title>The sunflower genome provides insights into oil metabolism, flowering and Asterid evolution.</title>
        <authorList>
            <person name="Badouin H."/>
            <person name="Gouzy J."/>
            <person name="Grassa C.J."/>
            <person name="Murat F."/>
            <person name="Staton S.E."/>
            <person name="Cottret L."/>
            <person name="Lelandais-Briere C."/>
            <person name="Owens G.L."/>
            <person name="Carrere S."/>
            <person name="Mayjonade B."/>
            <person name="Legrand L."/>
            <person name="Gill N."/>
            <person name="Kane N.C."/>
            <person name="Bowers J.E."/>
            <person name="Hubner S."/>
            <person name="Bellec A."/>
            <person name="Berard A."/>
            <person name="Berges H."/>
            <person name="Blanchet N."/>
            <person name="Boniface M.C."/>
            <person name="Brunel D."/>
            <person name="Catrice O."/>
            <person name="Chaidir N."/>
            <person name="Claudel C."/>
            <person name="Donnadieu C."/>
            <person name="Faraut T."/>
            <person name="Fievet G."/>
            <person name="Helmstetter N."/>
            <person name="King M."/>
            <person name="Knapp S.J."/>
            <person name="Lai Z."/>
            <person name="Le Paslier M.C."/>
            <person name="Lippi Y."/>
            <person name="Lorenzon L."/>
            <person name="Mandel J.R."/>
            <person name="Marage G."/>
            <person name="Marchand G."/>
            <person name="Marquand E."/>
            <person name="Bret-Mestries E."/>
            <person name="Morien E."/>
            <person name="Nambeesan S."/>
            <person name="Nguyen T."/>
            <person name="Pegot-Espagnet P."/>
            <person name="Pouilly N."/>
            <person name="Raftis F."/>
            <person name="Sallet E."/>
            <person name="Schiex T."/>
            <person name="Thomas J."/>
            <person name="Vandecasteele C."/>
            <person name="Vares D."/>
            <person name="Vear F."/>
            <person name="Vautrin S."/>
            <person name="Crespi M."/>
            <person name="Mangin B."/>
            <person name="Burke J.M."/>
            <person name="Salse J."/>
            <person name="Munos S."/>
            <person name="Vincourt P."/>
            <person name="Rieseberg L.H."/>
            <person name="Langlade N.B."/>
        </authorList>
    </citation>
    <scope>NUCLEOTIDE SEQUENCE [LARGE SCALE GENOMIC DNA]</scope>
    <source>
        <strain evidence="4">cv. SF193</strain>
        <tissue evidence="2">Leaves</tissue>
    </source>
</reference>
<dbReference type="Proteomes" id="UP000215914">
    <property type="component" value="Chromosome 10"/>
</dbReference>
<reference evidence="2" key="3">
    <citation type="submission" date="2020-06" db="EMBL/GenBank/DDBJ databases">
        <title>Helianthus annuus Genome sequencing and assembly Release 2.</title>
        <authorList>
            <person name="Gouzy J."/>
            <person name="Langlade N."/>
            <person name="Munos S."/>
        </authorList>
    </citation>
    <scope>NUCLEOTIDE SEQUENCE</scope>
    <source>
        <tissue evidence="2">Leaves</tissue>
    </source>
</reference>
<evidence type="ECO:0000313" key="3">
    <source>
        <dbReference type="EMBL" id="OTG12006.1"/>
    </source>
</evidence>
<gene>
    <name evidence="3" type="ORF">HannXRQ_Chr10g0305001</name>
    <name evidence="2" type="ORF">HanXRQr2_Chr10g0452741</name>
</gene>
<dbReference type="EMBL" id="CM007899">
    <property type="protein sequence ID" value="OTG12006.1"/>
    <property type="molecule type" value="Genomic_DNA"/>
</dbReference>
<feature type="region of interest" description="Disordered" evidence="1">
    <location>
        <begin position="41"/>
        <end position="67"/>
    </location>
</feature>
<name>A0A251TN64_HELAN</name>
<reference evidence="3" key="2">
    <citation type="submission" date="2017-02" db="EMBL/GenBank/DDBJ databases">
        <title>Sunflower complete genome.</title>
        <authorList>
            <person name="Langlade N."/>
            <person name="Munos S."/>
        </authorList>
    </citation>
    <scope>NUCLEOTIDE SEQUENCE [LARGE SCALE GENOMIC DNA]</scope>
    <source>
        <tissue evidence="3">Leaves</tissue>
    </source>
</reference>
<keyword evidence="4" id="KW-1185">Reference proteome</keyword>
<evidence type="ECO:0000256" key="1">
    <source>
        <dbReference type="SAM" id="MobiDB-lite"/>
    </source>
</evidence>
<dbReference type="Gramene" id="mRNA:HanXRQr2_Chr10g0452741">
    <property type="protein sequence ID" value="CDS:HanXRQr2_Chr10g0452741.1"/>
    <property type="gene ID" value="HanXRQr2_Chr10g0452741"/>
</dbReference>
<protein>
    <submittedName>
        <fullName evidence="3">Uncharacterized protein</fullName>
    </submittedName>
</protein>
<dbReference type="AlphaFoldDB" id="A0A251TN64"/>
<evidence type="ECO:0000313" key="4">
    <source>
        <dbReference type="Proteomes" id="UP000215914"/>
    </source>
</evidence>
<organism evidence="3 4">
    <name type="scientific">Helianthus annuus</name>
    <name type="common">Common sunflower</name>
    <dbReference type="NCBI Taxonomy" id="4232"/>
    <lineage>
        <taxon>Eukaryota</taxon>
        <taxon>Viridiplantae</taxon>
        <taxon>Streptophyta</taxon>
        <taxon>Embryophyta</taxon>
        <taxon>Tracheophyta</taxon>
        <taxon>Spermatophyta</taxon>
        <taxon>Magnoliopsida</taxon>
        <taxon>eudicotyledons</taxon>
        <taxon>Gunneridae</taxon>
        <taxon>Pentapetalae</taxon>
        <taxon>asterids</taxon>
        <taxon>campanulids</taxon>
        <taxon>Asterales</taxon>
        <taxon>Asteraceae</taxon>
        <taxon>Asteroideae</taxon>
        <taxon>Heliantheae alliance</taxon>
        <taxon>Heliantheae</taxon>
        <taxon>Helianthus</taxon>
    </lineage>
</organism>
<proteinExistence type="predicted"/>
<feature type="region of interest" description="Disordered" evidence="1">
    <location>
        <begin position="79"/>
        <end position="105"/>
    </location>
</feature>
<evidence type="ECO:0000313" key="2">
    <source>
        <dbReference type="EMBL" id="KAF5787437.1"/>
    </source>
</evidence>